<dbReference type="Proteomes" id="UP000886523">
    <property type="component" value="Unassembled WGS sequence"/>
</dbReference>
<accession>A0A9P6APM8</accession>
<proteinExistence type="predicted"/>
<name>A0A9P6APM8_9AGAM</name>
<evidence type="ECO:0000313" key="1">
    <source>
        <dbReference type="EMBL" id="KAF9509690.1"/>
    </source>
</evidence>
<dbReference type="InterPro" id="IPR021858">
    <property type="entry name" value="Fun_TF"/>
</dbReference>
<feature type="non-terminal residue" evidence="1">
    <location>
        <position position="1"/>
    </location>
</feature>
<organism evidence="1 2">
    <name type="scientific">Hydnum rufescens UP504</name>
    <dbReference type="NCBI Taxonomy" id="1448309"/>
    <lineage>
        <taxon>Eukaryota</taxon>
        <taxon>Fungi</taxon>
        <taxon>Dikarya</taxon>
        <taxon>Basidiomycota</taxon>
        <taxon>Agaricomycotina</taxon>
        <taxon>Agaricomycetes</taxon>
        <taxon>Cantharellales</taxon>
        <taxon>Hydnaceae</taxon>
        <taxon>Hydnum</taxon>
    </lineage>
</organism>
<reference evidence="1" key="1">
    <citation type="journal article" date="2020" name="Nat. Commun.">
        <title>Large-scale genome sequencing of mycorrhizal fungi provides insights into the early evolution of symbiotic traits.</title>
        <authorList>
            <person name="Miyauchi S."/>
            <person name="Kiss E."/>
            <person name="Kuo A."/>
            <person name="Drula E."/>
            <person name="Kohler A."/>
            <person name="Sanchez-Garcia M."/>
            <person name="Morin E."/>
            <person name="Andreopoulos B."/>
            <person name="Barry K.W."/>
            <person name="Bonito G."/>
            <person name="Buee M."/>
            <person name="Carver A."/>
            <person name="Chen C."/>
            <person name="Cichocki N."/>
            <person name="Clum A."/>
            <person name="Culley D."/>
            <person name="Crous P.W."/>
            <person name="Fauchery L."/>
            <person name="Girlanda M."/>
            <person name="Hayes R.D."/>
            <person name="Keri Z."/>
            <person name="LaButti K."/>
            <person name="Lipzen A."/>
            <person name="Lombard V."/>
            <person name="Magnuson J."/>
            <person name="Maillard F."/>
            <person name="Murat C."/>
            <person name="Nolan M."/>
            <person name="Ohm R.A."/>
            <person name="Pangilinan J."/>
            <person name="Pereira M.F."/>
            <person name="Perotto S."/>
            <person name="Peter M."/>
            <person name="Pfister S."/>
            <person name="Riley R."/>
            <person name="Sitrit Y."/>
            <person name="Stielow J.B."/>
            <person name="Szollosi G."/>
            <person name="Zifcakova L."/>
            <person name="Stursova M."/>
            <person name="Spatafora J.W."/>
            <person name="Tedersoo L."/>
            <person name="Vaario L.M."/>
            <person name="Yamada A."/>
            <person name="Yan M."/>
            <person name="Wang P."/>
            <person name="Xu J."/>
            <person name="Bruns T."/>
            <person name="Baldrian P."/>
            <person name="Vilgalys R."/>
            <person name="Dunand C."/>
            <person name="Henrissat B."/>
            <person name="Grigoriev I.V."/>
            <person name="Hibbett D."/>
            <person name="Nagy L.G."/>
            <person name="Martin F.M."/>
        </authorList>
    </citation>
    <scope>NUCLEOTIDE SEQUENCE</scope>
    <source>
        <strain evidence="1">UP504</strain>
    </source>
</reference>
<protein>
    <submittedName>
        <fullName evidence="1">Uncharacterized protein</fullName>
    </submittedName>
</protein>
<evidence type="ECO:0000313" key="2">
    <source>
        <dbReference type="Proteomes" id="UP000886523"/>
    </source>
</evidence>
<gene>
    <name evidence="1" type="ORF">BS47DRAFT_1301125</name>
</gene>
<dbReference type="OrthoDB" id="5213892at2759"/>
<keyword evidence="2" id="KW-1185">Reference proteome</keyword>
<comment type="caution">
    <text evidence="1">The sequence shown here is derived from an EMBL/GenBank/DDBJ whole genome shotgun (WGS) entry which is preliminary data.</text>
</comment>
<dbReference type="Pfam" id="PF11951">
    <property type="entry name" value="Fungal_trans_2"/>
    <property type="match status" value="1"/>
</dbReference>
<sequence length="149" mass="16547">ENIVSVFRAGAQVYLHAVVSGSYPKAENVAHAVDHSIQCFKTIPASDADRSLIFPLCITACLVRTEEQKTYFRQRFASLKGIEREGNCYQVSLGLDRRCGACGHGITCCGFQVLLLVEEVWARREREGPASSVEWWDVMKALGNVILLV</sequence>
<dbReference type="AlphaFoldDB" id="A0A9P6APM8"/>
<dbReference type="EMBL" id="MU129030">
    <property type="protein sequence ID" value="KAF9509690.1"/>
    <property type="molecule type" value="Genomic_DNA"/>
</dbReference>